<feature type="transmembrane region" description="Helical" evidence="1">
    <location>
        <begin position="45"/>
        <end position="65"/>
    </location>
</feature>
<keyword evidence="1" id="KW-0472">Membrane</keyword>
<dbReference type="EMBL" id="FOEI01000002">
    <property type="protein sequence ID" value="SEP77670.1"/>
    <property type="molecule type" value="Genomic_DNA"/>
</dbReference>
<proteinExistence type="predicted"/>
<reference evidence="2 3" key="1">
    <citation type="submission" date="2016-10" db="EMBL/GenBank/DDBJ databases">
        <authorList>
            <person name="de Groot N.N."/>
        </authorList>
    </citation>
    <scope>NUCLEOTIDE SEQUENCE [LARGE SCALE GENOMIC DNA]</scope>
    <source>
        <strain evidence="2 3">DSM 27078</strain>
    </source>
</reference>
<sequence length="231" mass="26270">MALNNFDKNVQEKFNSRKIEPSSQAWDRLDAMLTVAEEKKQPKKFFWLNMAATFLVFTGIGYVFFQQNQKPEISLPQNEVVTTKETPSNEVEITENNEISISNNEVNELAIATPKTSNTKTKVVPKVNDNSIHKSKLDTYLAVVEKENKATQQEQINQKPNYNYVTPETLLAEAQGQKKDKEVVNPYKSSIKVNSNDLLSSVESELNQSFKEKALSKFKQAKSAVVNRNYN</sequence>
<keyword evidence="1" id="KW-1133">Transmembrane helix</keyword>
<accession>A0A1H9ALR9</accession>
<keyword evidence="3" id="KW-1185">Reference proteome</keyword>
<keyword evidence="1" id="KW-0812">Transmembrane</keyword>
<evidence type="ECO:0000313" key="2">
    <source>
        <dbReference type="EMBL" id="SEP77670.1"/>
    </source>
</evidence>
<gene>
    <name evidence="2" type="ORF">SAMN05444005_102223</name>
</gene>
<dbReference type="RefSeq" id="WP_091466118.1">
    <property type="nucleotide sequence ID" value="NZ_FOEI01000002.1"/>
</dbReference>
<name>A0A1H9ALR9_9FLAO</name>
<evidence type="ECO:0000313" key="3">
    <source>
        <dbReference type="Proteomes" id="UP000198648"/>
    </source>
</evidence>
<evidence type="ECO:0000256" key="1">
    <source>
        <dbReference type="SAM" id="Phobius"/>
    </source>
</evidence>
<dbReference type="AlphaFoldDB" id="A0A1H9ALR9"/>
<dbReference type="STRING" id="1299341.SAMN05444005_102223"/>
<dbReference type="Proteomes" id="UP000198648">
    <property type="component" value="Unassembled WGS sequence"/>
</dbReference>
<organism evidence="2 3">
    <name type="scientific">Flavobacterium urocaniciphilum</name>
    <dbReference type="NCBI Taxonomy" id="1299341"/>
    <lineage>
        <taxon>Bacteria</taxon>
        <taxon>Pseudomonadati</taxon>
        <taxon>Bacteroidota</taxon>
        <taxon>Flavobacteriia</taxon>
        <taxon>Flavobacteriales</taxon>
        <taxon>Flavobacteriaceae</taxon>
        <taxon>Flavobacterium</taxon>
    </lineage>
</organism>
<dbReference type="OrthoDB" id="1247025at2"/>
<protein>
    <submittedName>
        <fullName evidence="2">Uncharacterized protein</fullName>
    </submittedName>
</protein>